<protein>
    <submittedName>
        <fullName evidence="2">Peptidase M20/M25/M40 family protein</fullName>
    </submittedName>
</protein>
<dbReference type="Pfam" id="PF04389">
    <property type="entry name" value="Peptidase_M28"/>
    <property type="match status" value="1"/>
</dbReference>
<dbReference type="PANTHER" id="PTHR12147">
    <property type="entry name" value="METALLOPEPTIDASE M28 FAMILY MEMBER"/>
    <property type="match status" value="1"/>
</dbReference>
<name>A0A0S2F5I4_LYSAN</name>
<accession>A0A0S2F5I4</accession>
<gene>
    <name evidence="2" type="ORF">LA76x_0637</name>
</gene>
<dbReference type="PANTHER" id="PTHR12147:SF26">
    <property type="entry name" value="PEPTIDASE M28 DOMAIN-CONTAINING PROTEIN"/>
    <property type="match status" value="1"/>
</dbReference>
<dbReference type="SUPFAM" id="SSF53187">
    <property type="entry name" value="Zn-dependent exopeptidases"/>
    <property type="match status" value="1"/>
</dbReference>
<feature type="domain" description="Peptidase M28" evidence="1">
    <location>
        <begin position="91"/>
        <end position="324"/>
    </location>
</feature>
<dbReference type="Gene3D" id="3.40.630.10">
    <property type="entry name" value="Zn peptidases"/>
    <property type="match status" value="1"/>
</dbReference>
<dbReference type="InterPro" id="IPR007484">
    <property type="entry name" value="Peptidase_M28"/>
</dbReference>
<dbReference type="Proteomes" id="UP000060787">
    <property type="component" value="Chromosome"/>
</dbReference>
<reference evidence="2 3" key="1">
    <citation type="journal article" date="2015" name="BMC Genomics">
        <title>Comparative genomics and metabolic profiling of the genus Lysobacter.</title>
        <authorList>
            <person name="de Bruijn I."/>
            <person name="Cheng X."/>
            <person name="de Jager V."/>
            <person name="Exposito R.G."/>
            <person name="Watrous J."/>
            <person name="Patel N."/>
            <person name="Postma J."/>
            <person name="Dorrestein P.C."/>
            <person name="Kobayashi D."/>
            <person name="Raaijmakers J.M."/>
        </authorList>
    </citation>
    <scope>NUCLEOTIDE SEQUENCE [LARGE SCALE GENOMIC DNA]</scope>
    <source>
        <strain evidence="2 3">76</strain>
    </source>
</reference>
<dbReference type="PATRIC" id="fig|84531.8.peg.664"/>
<dbReference type="GO" id="GO:0006508">
    <property type="term" value="P:proteolysis"/>
    <property type="evidence" value="ECO:0007669"/>
    <property type="project" value="InterPro"/>
</dbReference>
<evidence type="ECO:0000313" key="3">
    <source>
        <dbReference type="Proteomes" id="UP000060787"/>
    </source>
</evidence>
<dbReference type="AlphaFoldDB" id="A0A0S2F5I4"/>
<dbReference type="eggNOG" id="COG2234">
    <property type="taxonomic scope" value="Bacteria"/>
</dbReference>
<sequence length="332" mass="36257">MLAGAAALVATGTVAAVVQPFVTPLPSPPAIVDAARLKADVRHLSVDLYPRSYDQPDSLERSAGFIHNEFANSGGRVSYQDVTVEESTYRNVIVRFGPDTGPVRVIGAHYDSFADVGIDNDDPRGYSPRTHTPGADDNASGVAGLLELARLLGRNPPAHAVELVAYTLEEPPHFRSEHMGSAWHARALKASGREVEFMLSLEMIGRFSDRPGSQRYPVRGMARLYPDRGNFVVLVGKMSDFGTLRRLKAIMAGATDLPVHSINAPPLLQGIDFSDHLSYWHEGYPAFMVSDTAFLRSTTYHQASDTYDKLDYTRMAKVVQAVYAIAQRPGAD</sequence>
<dbReference type="KEGG" id="lab:LA76x_0637"/>
<organism evidence="2 3">
    <name type="scientific">Lysobacter antibioticus</name>
    <dbReference type="NCBI Taxonomy" id="84531"/>
    <lineage>
        <taxon>Bacteria</taxon>
        <taxon>Pseudomonadati</taxon>
        <taxon>Pseudomonadota</taxon>
        <taxon>Gammaproteobacteria</taxon>
        <taxon>Lysobacterales</taxon>
        <taxon>Lysobacteraceae</taxon>
        <taxon>Lysobacter</taxon>
    </lineage>
</organism>
<dbReference type="EMBL" id="CP011129">
    <property type="protein sequence ID" value="ALN78798.1"/>
    <property type="molecule type" value="Genomic_DNA"/>
</dbReference>
<proteinExistence type="predicted"/>
<dbReference type="InterPro" id="IPR045175">
    <property type="entry name" value="M28_fam"/>
</dbReference>
<dbReference type="GO" id="GO:0008235">
    <property type="term" value="F:metalloexopeptidase activity"/>
    <property type="evidence" value="ECO:0007669"/>
    <property type="project" value="InterPro"/>
</dbReference>
<keyword evidence="3" id="KW-1185">Reference proteome</keyword>
<evidence type="ECO:0000259" key="1">
    <source>
        <dbReference type="Pfam" id="PF04389"/>
    </source>
</evidence>
<dbReference type="STRING" id="84531.LA76x_0637"/>
<evidence type="ECO:0000313" key="2">
    <source>
        <dbReference type="EMBL" id="ALN78798.1"/>
    </source>
</evidence>